<feature type="region of interest" description="Disordered" evidence="1">
    <location>
        <begin position="53"/>
        <end position="84"/>
    </location>
</feature>
<keyword evidence="3" id="KW-1185">Reference proteome</keyword>
<comment type="caution">
    <text evidence="2">The sequence shown here is derived from an EMBL/GenBank/DDBJ whole genome shotgun (WGS) entry which is preliminary data.</text>
</comment>
<protein>
    <submittedName>
        <fullName evidence="2">Uncharacterized protein</fullName>
    </submittedName>
</protein>
<dbReference type="EMBL" id="BPLR01003260">
    <property type="protein sequence ID" value="GIX82694.1"/>
    <property type="molecule type" value="Genomic_DNA"/>
</dbReference>
<dbReference type="AlphaFoldDB" id="A0AAV4NGX5"/>
<evidence type="ECO:0000313" key="2">
    <source>
        <dbReference type="EMBL" id="GIX82694.1"/>
    </source>
</evidence>
<organism evidence="2 3">
    <name type="scientific">Caerostris extrusa</name>
    <name type="common">Bark spider</name>
    <name type="synonym">Caerostris bankana</name>
    <dbReference type="NCBI Taxonomy" id="172846"/>
    <lineage>
        <taxon>Eukaryota</taxon>
        <taxon>Metazoa</taxon>
        <taxon>Ecdysozoa</taxon>
        <taxon>Arthropoda</taxon>
        <taxon>Chelicerata</taxon>
        <taxon>Arachnida</taxon>
        <taxon>Araneae</taxon>
        <taxon>Araneomorphae</taxon>
        <taxon>Entelegynae</taxon>
        <taxon>Araneoidea</taxon>
        <taxon>Araneidae</taxon>
        <taxon>Caerostris</taxon>
    </lineage>
</organism>
<feature type="compositionally biased region" description="Basic and acidic residues" evidence="1">
    <location>
        <begin position="61"/>
        <end position="75"/>
    </location>
</feature>
<dbReference type="Proteomes" id="UP001054945">
    <property type="component" value="Unassembled WGS sequence"/>
</dbReference>
<evidence type="ECO:0000313" key="3">
    <source>
        <dbReference type="Proteomes" id="UP001054945"/>
    </source>
</evidence>
<proteinExistence type="predicted"/>
<name>A0AAV4NGX5_CAEEX</name>
<reference evidence="2 3" key="1">
    <citation type="submission" date="2021-06" db="EMBL/GenBank/DDBJ databases">
        <title>Caerostris extrusa draft genome.</title>
        <authorList>
            <person name="Kono N."/>
            <person name="Arakawa K."/>
        </authorList>
    </citation>
    <scope>NUCLEOTIDE SEQUENCE [LARGE SCALE GENOMIC DNA]</scope>
</reference>
<sequence>MPQTRNNRKRVYRKPHWRLSNSCHLGVTIIILNKSVYKNGSTIRTRVSCSRGVTGQRQHSCHAEKRSRDNFESFRSRGPLAGIM</sequence>
<accession>A0AAV4NGX5</accession>
<evidence type="ECO:0000256" key="1">
    <source>
        <dbReference type="SAM" id="MobiDB-lite"/>
    </source>
</evidence>
<gene>
    <name evidence="2" type="ORF">CEXT_37491</name>
</gene>